<reference evidence="15 16" key="1">
    <citation type="journal article" date="2018" name="Environ. Microbiol.">
        <title>Ecological and genomic features of two widespread freshwater picocyanobacteria.</title>
        <authorList>
            <person name="Cabello-Yeves P.J."/>
            <person name="Picazo A."/>
            <person name="Camacho A."/>
            <person name="Callieri C."/>
            <person name="Rosselli R."/>
            <person name="Roda-Garcia J.J."/>
            <person name="Coutinho F.H."/>
            <person name="Rodriguez-Valera F."/>
        </authorList>
    </citation>
    <scope>NUCLEOTIDE SEQUENCE [LARGE SCALE GENOMIC DNA]</scope>
    <source>
        <strain evidence="15 16">Tous</strain>
    </source>
</reference>
<evidence type="ECO:0000313" key="16">
    <source>
        <dbReference type="Proteomes" id="UP000243002"/>
    </source>
</evidence>
<comment type="similarity">
    <text evidence="1">Belongs to the helicase family. RecQ subfamily.</text>
</comment>
<dbReference type="EMBL" id="PXXO01000003">
    <property type="protein sequence ID" value="PSJ06494.1"/>
    <property type="molecule type" value="Genomic_DNA"/>
</dbReference>
<keyword evidence="6" id="KW-0067">ATP-binding</keyword>
<proteinExistence type="inferred from homology"/>
<evidence type="ECO:0000259" key="13">
    <source>
        <dbReference type="PROSITE" id="PS51192"/>
    </source>
</evidence>
<accession>A0A2P7MZ70</accession>
<dbReference type="InterPro" id="IPR004589">
    <property type="entry name" value="DNA_helicase_ATP-dep_RecQ"/>
</dbReference>
<dbReference type="NCBIfam" id="TIGR00614">
    <property type="entry name" value="recQ_fam"/>
    <property type="match status" value="1"/>
</dbReference>
<dbReference type="Pfam" id="PF00271">
    <property type="entry name" value="Helicase_C"/>
    <property type="match status" value="1"/>
</dbReference>
<keyword evidence="2" id="KW-0479">Metal-binding</keyword>
<name>A0A2P7MZ70_9CYAN</name>
<evidence type="ECO:0000256" key="4">
    <source>
        <dbReference type="ARBA" id="ARBA00022801"/>
    </source>
</evidence>
<dbReference type="InterPro" id="IPR032284">
    <property type="entry name" value="RecQ_Zn-bd"/>
</dbReference>
<dbReference type="Gene3D" id="3.40.50.300">
    <property type="entry name" value="P-loop containing nucleotide triphosphate hydrolases"/>
    <property type="match status" value="2"/>
</dbReference>
<evidence type="ECO:0000256" key="2">
    <source>
        <dbReference type="ARBA" id="ARBA00022723"/>
    </source>
</evidence>
<dbReference type="PANTHER" id="PTHR13710:SF105">
    <property type="entry name" value="ATP-DEPENDENT DNA HELICASE Q1"/>
    <property type="match status" value="1"/>
</dbReference>
<evidence type="ECO:0000256" key="10">
    <source>
        <dbReference type="ARBA" id="ARBA00034808"/>
    </source>
</evidence>
<dbReference type="SUPFAM" id="SSF52540">
    <property type="entry name" value="P-loop containing nucleoside triphosphate hydrolases"/>
    <property type="match status" value="1"/>
</dbReference>
<keyword evidence="8" id="KW-0413">Isomerase</keyword>
<dbReference type="InterPro" id="IPR001650">
    <property type="entry name" value="Helicase_C-like"/>
</dbReference>
<dbReference type="Pfam" id="PF00270">
    <property type="entry name" value="DEAD"/>
    <property type="match status" value="1"/>
</dbReference>
<keyword evidence="3" id="KW-0547">Nucleotide-binding</keyword>
<dbReference type="CDD" id="cd17920">
    <property type="entry name" value="DEXHc_RecQ"/>
    <property type="match status" value="1"/>
</dbReference>
<sequence>MPSGPADPLALALERHFGWSDFRPGQRPVVEALLAGQDCLAVLPTGGGKSLCYQLPALVRGGLVLVISPLVALMQDQVSQLQRRGIPAACLHGGLALPERRQLLQRLRDHRLRLLYLAPERLQGEATRQLLDDVLESGQLVALAVDEAHCISAWGHDFRPDYRRLGQLRAQCPGVPLVALSATAAPQVRADIIRLLQLRRPLIQVRSARRTNLVYGMQVRPPDPLPLVLAELGASRGAVLIYARTRRSVEQWAARLTGVGVEAIAYHAGMDPESRQLALEHFQLQPRPVLVATVAFGMGVDRSDVGLVLHLDLPASPEGYLQESGRAGRDGELARCLVLYDSADRTSLGWAIRGVGAQRQQDQQRLELAQQQLRRMEAVAEGEGCREQALLLAVGELAAACGRCDNCRSPRESRDWSVEAHQALEVLELRPGRDLRNLAEELASAVSVEQRQQQEASWGWLLRRLAQEELLSESDDGAQRLYLRASGRRYVRQPWPLHWAA</sequence>
<dbReference type="RefSeq" id="WP_106502001.1">
    <property type="nucleotide sequence ID" value="NZ_PXXO01000003.1"/>
</dbReference>
<keyword evidence="5 15" id="KW-0347">Helicase</keyword>
<dbReference type="GO" id="GO:0006281">
    <property type="term" value="P:DNA repair"/>
    <property type="evidence" value="ECO:0007669"/>
    <property type="project" value="TreeGrafter"/>
</dbReference>
<gene>
    <name evidence="15" type="ORF">C7K55_03270</name>
</gene>
<evidence type="ECO:0000313" key="15">
    <source>
        <dbReference type="EMBL" id="PSJ06494.1"/>
    </source>
</evidence>
<evidence type="ECO:0000256" key="11">
    <source>
        <dbReference type="ARBA" id="ARBA00044535"/>
    </source>
</evidence>
<dbReference type="InterPro" id="IPR014001">
    <property type="entry name" value="Helicase_ATP-bd"/>
</dbReference>
<comment type="catalytic activity">
    <reaction evidence="9">
        <text>Couples ATP hydrolysis with the unwinding of duplex DNA by translocating in the 3'-5' direction.</text>
        <dbReference type="EC" id="5.6.2.4"/>
    </reaction>
</comment>
<dbReference type="InterPro" id="IPR036388">
    <property type="entry name" value="WH-like_DNA-bd_sf"/>
</dbReference>
<dbReference type="GO" id="GO:0006310">
    <property type="term" value="P:DNA recombination"/>
    <property type="evidence" value="ECO:0007669"/>
    <property type="project" value="InterPro"/>
</dbReference>
<dbReference type="SMART" id="SM00490">
    <property type="entry name" value="HELICc"/>
    <property type="match status" value="1"/>
</dbReference>
<dbReference type="OrthoDB" id="9763310at2"/>
<dbReference type="PANTHER" id="PTHR13710">
    <property type="entry name" value="DNA HELICASE RECQ FAMILY MEMBER"/>
    <property type="match status" value="1"/>
</dbReference>
<dbReference type="AlphaFoldDB" id="A0A2P7MZ70"/>
<evidence type="ECO:0000256" key="9">
    <source>
        <dbReference type="ARBA" id="ARBA00034617"/>
    </source>
</evidence>
<dbReference type="PROSITE" id="PS51192">
    <property type="entry name" value="HELICASE_ATP_BIND_1"/>
    <property type="match status" value="1"/>
</dbReference>
<dbReference type="GO" id="GO:0043138">
    <property type="term" value="F:3'-5' DNA helicase activity"/>
    <property type="evidence" value="ECO:0007669"/>
    <property type="project" value="UniProtKB-EC"/>
</dbReference>
<dbReference type="GO" id="GO:0005524">
    <property type="term" value="F:ATP binding"/>
    <property type="evidence" value="ECO:0007669"/>
    <property type="project" value="UniProtKB-KW"/>
</dbReference>
<dbReference type="InterPro" id="IPR027417">
    <property type="entry name" value="P-loop_NTPase"/>
</dbReference>
<protein>
    <recommendedName>
        <fullName evidence="11">ATP-dependent DNA helicase RecQ</fullName>
        <ecNumber evidence="10">5.6.2.4</ecNumber>
    </recommendedName>
    <alternativeName>
        <fullName evidence="12">DNA 3'-5' helicase RecQ</fullName>
    </alternativeName>
</protein>
<evidence type="ECO:0000259" key="14">
    <source>
        <dbReference type="PROSITE" id="PS51194"/>
    </source>
</evidence>
<dbReference type="GO" id="GO:0003677">
    <property type="term" value="F:DNA binding"/>
    <property type="evidence" value="ECO:0007669"/>
    <property type="project" value="UniProtKB-KW"/>
</dbReference>
<evidence type="ECO:0000256" key="3">
    <source>
        <dbReference type="ARBA" id="ARBA00022741"/>
    </source>
</evidence>
<feature type="domain" description="Helicase C-terminal" evidence="14">
    <location>
        <begin position="224"/>
        <end position="377"/>
    </location>
</feature>
<evidence type="ECO:0000256" key="5">
    <source>
        <dbReference type="ARBA" id="ARBA00022806"/>
    </source>
</evidence>
<organism evidence="15 16">
    <name type="scientific">Cyanobium usitatum str. Tous</name>
    <dbReference type="NCBI Taxonomy" id="2116684"/>
    <lineage>
        <taxon>Bacteria</taxon>
        <taxon>Bacillati</taxon>
        <taxon>Cyanobacteriota</taxon>
        <taxon>Cyanophyceae</taxon>
        <taxon>Synechococcales</taxon>
        <taxon>Prochlorococcaceae</taxon>
        <taxon>Cyanobium</taxon>
    </lineage>
</organism>
<dbReference type="Pfam" id="PF16124">
    <property type="entry name" value="RecQ_Zn_bind"/>
    <property type="match status" value="1"/>
</dbReference>
<dbReference type="GO" id="GO:0016787">
    <property type="term" value="F:hydrolase activity"/>
    <property type="evidence" value="ECO:0007669"/>
    <property type="project" value="UniProtKB-KW"/>
</dbReference>
<comment type="caution">
    <text evidence="15">The sequence shown here is derived from an EMBL/GenBank/DDBJ whole genome shotgun (WGS) entry which is preliminary data.</text>
</comment>
<feature type="domain" description="Helicase ATP-binding" evidence="13">
    <location>
        <begin position="30"/>
        <end position="202"/>
    </location>
</feature>
<keyword evidence="7" id="KW-0238">DNA-binding</keyword>
<dbReference type="FunFam" id="3.40.50.300:FF:000296">
    <property type="entry name" value="ATP-dependent DNA helicase RecQ"/>
    <property type="match status" value="1"/>
</dbReference>
<keyword evidence="4" id="KW-0378">Hydrolase</keyword>
<dbReference type="PROSITE" id="PS51194">
    <property type="entry name" value="HELICASE_CTER"/>
    <property type="match status" value="1"/>
</dbReference>
<dbReference type="GO" id="GO:0030894">
    <property type="term" value="C:replisome"/>
    <property type="evidence" value="ECO:0007669"/>
    <property type="project" value="TreeGrafter"/>
</dbReference>
<dbReference type="EC" id="5.6.2.4" evidence="10"/>
<dbReference type="InterPro" id="IPR011545">
    <property type="entry name" value="DEAD/DEAH_box_helicase_dom"/>
</dbReference>
<dbReference type="GO" id="GO:0005737">
    <property type="term" value="C:cytoplasm"/>
    <property type="evidence" value="ECO:0007669"/>
    <property type="project" value="TreeGrafter"/>
</dbReference>
<dbReference type="Proteomes" id="UP000243002">
    <property type="component" value="Unassembled WGS sequence"/>
</dbReference>
<evidence type="ECO:0000256" key="1">
    <source>
        <dbReference type="ARBA" id="ARBA00005446"/>
    </source>
</evidence>
<dbReference type="Gene3D" id="1.10.10.10">
    <property type="entry name" value="Winged helix-like DNA-binding domain superfamily/Winged helix DNA-binding domain"/>
    <property type="match status" value="1"/>
</dbReference>
<evidence type="ECO:0000256" key="12">
    <source>
        <dbReference type="ARBA" id="ARBA00044550"/>
    </source>
</evidence>
<dbReference type="GO" id="GO:0043590">
    <property type="term" value="C:bacterial nucleoid"/>
    <property type="evidence" value="ECO:0007669"/>
    <property type="project" value="TreeGrafter"/>
</dbReference>
<evidence type="ECO:0000256" key="7">
    <source>
        <dbReference type="ARBA" id="ARBA00023125"/>
    </source>
</evidence>
<evidence type="ECO:0000256" key="6">
    <source>
        <dbReference type="ARBA" id="ARBA00022840"/>
    </source>
</evidence>
<keyword evidence="16" id="KW-1185">Reference proteome</keyword>
<dbReference type="GO" id="GO:0009378">
    <property type="term" value="F:four-way junction helicase activity"/>
    <property type="evidence" value="ECO:0007669"/>
    <property type="project" value="TreeGrafter"/>
</dbReference>
<dbReference type="GO" id="GO:0046872">
    <property type="term" value="F:metal ion binding"/>
    <property type="evidence" value="ECO:0007669"/>
    <property type="project" value="UniProtKB-KW"/>
</dbReference>
<evidence type="ECO:0000256" key="8">
    <source>
        <dbReference type="ARBA" id="ARBA00023235"/>
    </source>
</evidence>
<dbReference type="SMART" id="SM00487">
    <property type="entry name" value="DEXDc"/>
    <property type="match status" value="1"/>
</dbReference>